<dbReference type="Proteomes" id="UP001345219">
    <property type="component" value="Chromosome 6"/>
</dbReference>
<keyword evidence="3" id="KW-1185">Reference proteome</keyword>
<sequence>MDHGDQHHHHHLHQAIFTAGLFKWDANRLATQSSGIQSARPVFGNPVLGIVFTSRGQASPTHLFLVSGKHPCCDDVLVVESLVLVNRINFLKIWCRIVSLPENLDFMIFNHRGLASSHSTWVSFHKYEDKAKQATKKSFLRELELYLDLGSVEKQTSLIHIHHRNAEFGRDKVRRASISSPKQTCPRSLGANQVDQGESGEGERVGREILPPPLFHPRVSVLRLWLGPGSCWKSSASIIANS</sequence>
<feature type="region of interest" description="Disordered" evidence="1">
    <location>
        <begin position="178"/>
        <end position="209"/>
    </location>
</feature>
<comment type="caution">
    <text evidence="2">The sequence shown here is derived from an EMBL/GenBank/DDBJ whole genome shotgun (WGS) entry which is preliminary data.</text>
</comment>
<proteinExistence type="predicted"/>
<evidence type="ECO:0000256" key="1">
    <source>
        <dbReference type="SAM" id="MobiDB-lite"/>
    </source>
</evidence>
<name>A0AAN7K033_9MYRT</name>
<reference evidence="2 3" key="1">
    <citation type="journal article" date="2023" name="Hortic Res">
        <title>Pangenome of water caltrop reveals structural variations and asymmetric subgenome divergence after allopolyploidization.</title>
        <authorList>
            <person name="Zhang X."/>
            <person name="Chen Y."/>
            <person name="Wang L."/>
            <person name="Yuan Y."/>
            <person name="Fang M."/>
            <person name="Shi L."/>
            <person name="Lu R."/>
            <person name="Comes H.P."/>
            <person name="Ma Y."/>
            <person name="Chen Y."/>
            <person name="Huang G."/>
            <person name="Zhou Y."/>
            <person name="Zheng Z."/>
            <person name="Qiu Y."/>
        </authorList>
    </citation>
    <scope>NUCLEOTIDE SEQUENCE [LARGE SCALE GENOMIC DNA]</scope>
    <source>
        <tissue evidence="2">Roots</tissue>
    </source>
</reference>
<dbReference type="EMBL" id="JAXIOK010000013">
    <property type="protein sequence ID" value="KAK4756759.1"/>
    <property type="molecule type" value="Genomic_DNA"/>
</dbReference>
<dbReference type="AlphaFoldDB" id="A0AAN7K033"/>
<protein>
    <submittedName>
        <fullName evidence="2">Uncharacterized protein</fullName>
    </submittedName>
</protein>
<evidence type="ECO:0000313" key="3">
    <source>
        <dbReference type="Proteomes" id="UP001345219"/>
    </source>
</evidence>
<evidence type="ECO:0000313" key="2">
    <source>
        <dbReference type="EMBL" id="KAK4756759.1"/>
    </source>
</evidence>
<feature type="compositionally biased region" description="Polar residues" evidence="1">
    <location>
        <begin position="178"/>
        <end position="196"/>
    </location>
</feature>
<gene>
    <name evidence="2" type="ORF">SAY87_006886</name>
</gene>
<organism evidence="2 3">
    <name type="scientific">Trapa incisa</name>
    <dbReference type="NCBI Taxonomy" id="236973"/>
    <lineage>
        <taxon>Eukaryota</taxon>
        <taxon>Viridiplantae</taxon>
        <taxon>Streptophyta</taxon>
        <taxon>Embryophyta</taxon>
        <taxon>Tracheophyta</taxon>
        <taxon>Spermatophyta</taxon>
        <taxon>Magnoliopsida</taxon>
        <taxon>eudicotyledons</taxon>
        <taxon>Gunneridae</taxon>
        <taxon>Pentapetalae</taxon>
        <taxon>rosids</taxon>
        <taxon>malvids</taxon>
        <taxon>Myrtales</taxon>
        <taxon>Lythraceae</taxon>
        <taxon>Trapa</taxon>
    </lineage>
</organism>
<accession>A0AAN7K033</accession>